<evidence type="ECO:0000256" key="5">
    <source>
        <dbReference type="ARBA" id="ARBA00022833"/>
    </source>
</evidence>
<dbReference type="GO" id="GO:0000209">
    <property type="term" value="P:protein polyubiquitination"/>
    <property type="evidence" value="ECO:0007669"/>
    <property type="project" value="TreeGrafter"/>
</dbReference>
<evidence type="ECO:0000256" key="9">
    <source>
        <dbReference type="SAM" id="SignalP"/>
    </source>
</evidence>
<dbReference type="PROSITE" id="PS51194">
    <property type="entry name" value="HELICASE_CTER"/>
    <property type="match status" value="1"/>
</dbReference>
<dbReference type="GO" id="GO:0005634">
    <property type="term" value="C:nucleus"/>
    <property type="evidence" value="ECO:0007669"/>
    <property type="project" value="TreeGrafter"/>
</dbReference>
<dbReference type="Pfam" id="PF12222">
    <property type="entry name" value="PNGaseA"/>
    <property type="match status" value="1"/>
</dbReference>
<accession>A0A9W9NQ79</accession>
<dbReference type="EMBL" id="JAPQKS010000006">
    <property type="protein sequence ID" value="KAJ5224130.1"/>
    <property type="molecule type" value="Genomic_DNA"/>
</dbReference>
<keyword evidence="4" id="KW-0378">Hydrolase</keyword>
<dbReference type="InterPro" id="IPR000330">
    <property type="entry name" value="SNF2_N"/>
</dbReference>
<evidence type="ECO:0000256" key="6">
    <source>
        <dbReference type="ARBA" id="ARBA00022840"/>
    </source>
</evidence>
<evidence type="ECO:0000259" key="12">
    <source>
        <dbReference type="PROSITE" id="PS51194"/>
    </source>
</evidence>
<dbReference type="InterPro" id="IPR049730">
    <property type="entry name" value="SNF2/RAD54-like_C"/>
</dbReference>
<keyword evidence="14" id="KW-1185">Reference proteome</keyword>
<organism evidence="13 14">
    <name type="scientific">Penicillium chermesinum</name>
    <dbReference type="NCBI Taxonomy" id="63820"/>
    <lineage>
        <taxon>Eukaryota</taxon>
        <taxon>Fungi</taxon>
        <taxon>Dikarya</taxon>
        <taxon>Ascomycota</taxon>
        <taxon>Pezizomycotina</taxon>
        <taxon>Eurotiomycetes</taxon>
        <taxon>Eurotiomycetidae</taxon>
        <taxon>Eurotiales</taxon>
        <taxon>Aspergillaceae</taxon>
        <taxon>Penicillium</taxon>
    </lineage>
</organism>
<feature type="domain" description="Helicase C-terminal" evidence="12">
    <location>
        <begin position="1818"/>
        <end position="1974"/>
    </location>
</feature>
<dbReference type="Pfam" id="PF25156">
    <property type="entry name" value="PNGase_A_C"/>
    <property type="match status" value="1"/>
</dbReference>
<dbReference type="InterPro" id="IPR013083">
    <property type="entry name" value="Znf_RING/FYVE/PHD"/>
</dbReference>
<dbReference type="InterPro" id="IPR018957">
    <property type="entry name" value="Znf_C3HC4_RING-type"/>
</dbReference>
<keyword evidence="1" id="KW-0479">Metal-binding</keyword>
<dbReference type="SUPFAM" id="SSF57850">
    <property type="entry name" value="RING/U-box"/>
    <property type="match status" value="1"/>
</dbReference>
<dbReference type="Gene3D" id="3.40.50.10810">
    <property type="entry name" value="Tandem AAA-ATPase domain"/>
    <property type="match status" value="1"/>
</dbReference>
<reference evidence="13" key="2">
    <citation type="journal article" date="2023" name="IMA Fungus">
        <title>Comparative genomic study of the Penicillium genus elucidates a diverse pangenome and 15 lateral gene transfer events.</title>
        <authorList>
            <person name="Petersen C."/>
            <person name="Sorensen T."/>
            <person name="Nielsen M.R."/>
            <person name="Sondergaard T.E."/>
            <person name="Sorensen J.L."/>
            <person name="Fitzpatrick D.A."/>
            <person name="Frisvad J.C."/>
            <person name="Nielsen K.L."/>
        </authorList>
    </citation>
    <scope>NUCLEOTIDE SEQUENCE</scope>
    <source>
        <strain evidence="13">IBT 19713</strain>
    </source>
</reference>
<dbReference type="InterPro" id="IPR059033">
    <property type="entry name" value="C144_05_dom"/>
</dbReference>
<keyword evidence="3 7" id="KW-0863">Zinc-finger</keyword>
<keyword evidence="5" id="KW-0862">Zinc</keyword>
<dbReference type="CDD" id="cd18793">
    <property type="entry name" value="SF2_C_SNF"/>
    <property type="match status" value="1"/>
</dbReference>
<evidence type="ECO:0000259" key="11">
    <source>
        <dbReference type="PROSITE" id="PS51192"/>
    </source>
</evidence>
<feature type="signal peptide" evidence="9">
    <location>
        <begin position="1"/>
        <end position="21"/>
    </location>
</feature>
<dbReference type="GO" id="GO:0005524">
    <property type="term" value="F:ATP binding"/>
    <property type="evidence" value="ECO:0007669"/>
    <property type="project" value="InterPro"/>
</dbReference>
<keyword evidence="6" id="KW-0067">ATP-binding</keyword>
<name>A0A9W9NQ79_9EURO</name>
<dbReference type="GO" id="GO:0016787">
    <property type="term" value="F:hydrolase activity"/>
    <property type="evidence" value="ECO:0007669"/>
    <property type="project" value="UniProtKB-KW"/>
</dbReference>
<keyword evidence="9" id="KW-0732">Signal</keyword>
<dbReference type="SMART" id="SM00184">
    <property type="entry name" value="RING"/>
    <property type="match status" value="1"/>
</dbReference>
<dbReference type="Pfam" id="PF00176">
    <property type="entry name" value="SNF2-rel_dom"/>
    <property type="match status" value="1"/>
</dbReference>
<evidence type="ECO:0000313" key="14">
    <source>
        <dbReference type="Proteomes" id="UP001150941"/>
    </source>
</evidence>
<dbReference type="Gene3D" id="3.40.50.300">
    <property type="entry name" value="P-loop containing nucleotide triphosphate hydrolases"/>
    <property type="match status" value="1"/>
</dbReference>
<dbReference type="CDD" id="cd18070">
    <property type="entry name" value="DEXQc_SHPRH"/>
    <property type="match status" value="1"/>
</dbReference>
<dbReference type="GO" id="GO:0006974">
    <property type="term" value="P:DNA damage response"/>
    <property type="evidence" value="ECO:0007669"/>
    <property type="project" value="TreeGrafter"/>
</dbReference>
<evidence type="ECO:0000256" key="8">
    <source>
        <dbReference type="SAM" id="MobiDB-lite"/>
    </source>
</evidence>
<dbReference type="SMART" id="SM00487">
    <property type="entry name" value="DEXDc"/>
    <property type="match status" value="1"/>
</dbReference>
<gene>
    <name evidence="13" type="ORF">N7468_008672</name>
</gene>
<dbReference type="GO" id="GO:0061630">
    <property type="term" value="F:ubiquitin protein ligase activity"/>
    <property type="evidence" value="ECO:0007669"/>
    <property type="project" value="TreeGrafter"/>
</dbReference>
<dbReference type="Proteomes" id="UP001150941">
    <property type="component" value="Unassembled WGS sequence"/>
</dbReference>
<dbReference type="Pfam" id="PF00097">
    <property type="entry name" value="zf-C3HC4"/>
    <property type="match status" value="1"/>
</dbReference>
<evidence type="ECO:0000256" key="4">
    <source>
        <dbReference type="ARBA" id="ARBA00022801"/>
    </source>
</evidence>
<dbReference type="OrthoDB" id="5330228at2759"/>
<dbReference type="FunFam" id="3.40.50.300:FF:001870">
    <property type="entry name" value="SNF2 family helicase/ATPase, putative"/>
    <property type="match status" value="1"/>
</dbReference>
<dbReference type="InterPro" id="IPR038718">
    <property type="entry name" value="SNF2-like_sf"/>
</dbReference>
<keyword evidence="2" id="KW-0547">Nucleotide-binding</keyword>
<dbReference type="PROSITE" id="PS50089">
    <property type="entry name" value="ZF_RING_2"/>
    <property type="match status" value="1"/>
</dbReference>
<feature type="region of interest" description="Disordered" evidence="8">
    <location>
        <begin position="620"/>
        <end position="641"/>
    </location>
</feature>
<comment type="caution">
    <text evidence="13">The sequence shown here is derived from an EMBL/GenBank/DDBJ whole genome shotgun (WGS) entry which is preliminary data.</text>
</comment>
<dbReference type="PROSITE" id="PS51192">
    <property type="entry name" value="HELICASE_ATP_BIND_1"/>
    <property type="match status" value="1"/>
</dbReference>
<dbReference type="GeneID" id="83205271"/>
<dbReference type="PROSITE" id="PS00518">
    <property type="entry name" value="ZF_RING_1"/>
    <property type="match status" value="1"/>
</dbReference>
<reference evidence="13" key="1">
    <citation type="submission" date="2022-11" db="EMBL/GenBank/DDBJ databases">
        <authorList>
            <person name="Petersen C."/>
        </authorList>
    </citation>
    <scope>NUCLEOTIDE SEQUENCE</scope>
    <source>
        <strain evidence="13">IBT 19713</strain>
    </source>
</reference>
<dbReference type="PANTHER" id="PTHR45865:SF1">
    <property type="entry name" value="E3 UBIQUITIN-PROTEIN LIGASE SHPRH"/>
    <property type="match status" value="1"/>
</dbReference>
<feature type="chain" id="PRO_5040820003" evidence="9">
    <location>
        <begin position="22"/>
        <end position="2053"/>
    </location>
</feature>
<dbReference type="Pfam" id="PF00271">
    <property type="entry name" value="Helicase_C"/>
    <property type="match status" value="1"/>
</dbReference>
<evidence type="ECO:0000256" key="7">
    <source>
        <dbReference type="PROSITE-ProRule" id="PRU00175"/>
    </source>
</evidence>
<dbReference type="FunFam" id="3.40.50.10810:FF:000059">
    <property type="entry name" value="SNF2 family helicase/ATPase, putative"/>
    <property type="match status" value="1"/>
</dbReference>
<dbReference type="InterPro" id="IPR052583">
    <property type="entry name" value="ATP-helicase/E3_Ub-Ligase"/>
</dbReference>
<proteinExistence type="predicted"/>
<feature type="domain" description="Helicase ATP-binding" evidence="11">
    <location>
        <begin position="922"/>
        <end position="1118"/>
    </location>
</feature>
<feature type="domain" description="RING-type" evidence="10">
    <location>
        <begin position="1712"/>
        <end position="1750"/>
    </location>
</feature>
<evidence type="ECO:0000256" key="2">
    <source>
        <dbReference type="ARBA" id="ARBA00022741"/>
    </source>
</evidence>
<feature type="region of interest" description="Disordered" evidence="8">
    <location>
        <begin position="1319"/>
        <end position="1342"/>
    </location>
</feature>
<evidence type="ECO:0000259" key="10">
    <source>
        <dbReference type="PROSITE" id="PS50089"/>
    </source>
</evidence>
<dbReference type="PANTHER" id="PTHR45865">
    <property type="entry name" value="E3 UBIQUITIN-PROTEIN LIGASE SHPRH FAMILY MEMBER"/>
    <property type="match status" value="1"/>
</dbReference>
<dbReference type="Pfam" id="PF26021">
    <property type="entry name" value="Ferritin_C144_05"/>
    <property type="match status" value="1"/>
</dbReference>
<dbReference type="Gene3D" id="3.30.40.10">
    <property type="entry name" value="Zinc/RING finger domain, C3HC4 (zinc finger)"/>
    <property type="match status" value="1"/>
</dbReference>
<dbReference type="InterPro" id="IPR056948">
    <property type="entry name" value="PNGaseA_N"/>
</dbReference>
<protein>
    <submittedName>
        <fullName evidence="13">Uncharacterized protein</fullName>
    </submittedName>
</protein>
<dbReference type="InterPro" id="IPR001841">
    <property type="entry name" value="Znf_RING"/>
</dbReference>
<dbReference type="InterPro" id="IPR017907">
    <property type="entry name" value="Znf_RING_CS"/>
</dbReference>
<sequence length="2053" mass="230120">MAILSLVSWAFLGGYLPLVSSSPSPLRPARQSVIEPFGTTHLQDVFQVYQPVSMATGGSCDLDMLLMEHSFGSSYGAPFVGNYQPPGCDFDTVRINLTVTSRGRQFDRLALMYLGDSEVFRTSTAEPTASGIIWTYIKEMSQYIALWKKPQKLIFDLGNIISDVYTGPFNVTLTAHFSSENTATLADIILPISAQRANSNAASAFTLPNDNATSLHTIPAEVSRAVVSISACGQAQEEFWWSNVFTEDTEDFTGTVGELYGYSPFREVQLYIDGTLAGVVWPFPVIFTGGVAPGFWRPIVGIDAFDLRQPEIDISPFLPILQDGKDHSFEIRVTGLNLSEDGRATLSETVNSNWVVTGNIFLFTETSTSPTVASESIAPRVEAPAPEFKITRNLVQNKTGGNETLAYSVIAERTFSSKSSQYSWSQSLKFSNYGFLNQDGYSQVNRQLTSGTNVIIKLGENPSSNETTFEYPLVVNATYGIGVNVTSIDAWMQRGLEIHSTGGSSISTFSLAAGPSKLMTTQSGKAHYKSVVGENSTSSGSTSDHFQSTMNGIGYSRAVKAVNGVVVDDTEGAGKVQDQSQISNGLDGLGRDSKSRKMGVVADDLSFSAPAPQSLLSTLEHQNASNGDEPPTKRRKVGRNGPFSLSDTVGLTSAGIPVGYIPLARLSLRMNFQSTTAALSDHKYSFPVLIEFTTIEDVDRGCSIHKINLKTVDAESKPFFHQTFDNSRAEIFEHLKYTNGLPSAHRYSNREPTACYQAVLSSTGGSFCLEVAILWKNSSNIPDFNHVHDSVLEVFGKYALGGQAKADSQSTIREKLLGDPTHWSPREFYKSVHVPPNTESASAEIVCPELACKLFPFQRRAVRWLLWREGMELRPDGKVVPVSRVQEGVLPASFKQMRDANGQVCYFSHLYLTITTDLAPWDDAAHYLKGGILAEEMGLGKTVEIITLMNLNRRPVEVKPDPDGLRASKATLIITPPAILEQWRQEIQQHAPHLQVHHYEGIKRGQEDSDHLTIEELAEYDVVLTTYNVIAREIHYSGVNPGRALRHEKRFAPRKTPLVRISWWRVCLDEAQMVESGVSNAAKVARLIPRQNAWAVTGTPLRRDIDDIFGLLLFLHYQPFCHSNATWKRLYSRFGSVLAHIIKAITLRHSKDQVRDELKLPLQKRVVITTPFTAIEEQHYGQLFEEMCDQCGLNAEGAPLHEDWDPEDPAIVERMRTWLTRLRQTCLHPEVSGLNRRVLGANNGPLRTVDEVLEVMMDNTDAAIRNEERSLLLSQLRRGQILENAKRRKESLAIWEAALKHSTQLVEDSRAQLLMHKNMLKGTRNTTPETAESDDEESDKNNRVGQWRIRLRSALEIQHIAVFFTANGYYQIKSDPQLTQPDSEEFKALEKKEEEGYEAAKIIRKELLSDISRKVEQYMQRIKDMVRDKKFVQIPKMKPHIYSRGIESRGLLNRFEDLCEALNKHAEKYIEWRDIMTKLVSQSLIDQEEDAQLEGDEYERSTKHQDEMYVYMEALRTMYADRHDALTGQTNVLISHEIKAGLVQAQKGEGPSPQLYISVVNTRDSLLPPSGVSLRGIVSELRSKATALEWDASEGKSWARAELEVVSQVLKNAGQMIADQLKVSSQLEKEVEIFRDTMNNRLEYYRHLQQISDTVAPYDEENAGKPMDEELFATKLKQEEGMEHKISSLKSKKRYLLHLRDDANSDENSRICIICQSSFEVGVLTVCGHKYCTDCLRLWWRQHRTCPMCKKPLKHNDFHQITYKPQKMIAQEEEPMVKSDSDYEKHSRNAIYSDISTGLLNEIKTIDLDGSFGTKIDTLARHIIWLRESDPGAKSIVFSQYKNFLAVLQRAFHRFKITSSSVDTMGGIEKFKKDPSVECFLLHGKAQSSGLTLINATHIFLCEPLINTAIELQAIARVHRIGQHRPTTVWMYLVSGTVEESIYELSVARRLAHIMEKEKQKNNAAAEPLIEDLTETAIDSANSMEMQDAPLTRLMTSGVSGGEMVKKDDLWQCLFGNAARKNEADLVDAEREVGRFLRGEAAETRRDGVGPTD</sequence>
<dbReference type="InterPro" id="IPR001650">
    <property type="entry name" value="Helicase_C-like"/>
</dbReference>
<dbReference type="SUPFAM" id="SSF52540">
    <property type="entry name" value="P-loop containing nucleoside triphosphate hydrolases"/>
    <property type="match status" value="2"/>
</dbReference>
<evidence type="ECO:0000256" key="3">
    <source>
        <dbReference type="ARBA" id="ARBA00022771"/>
    </source>
</evidence>
<evidence type="ECO:0000256" key="1">
    <source>
        <dbReference type="ARBA" id="ARBA00022723"/>
    </source>
</evidence>
<dbReference type="RefSeq" id="XP_058328313.1">
    <property type="nucleotide sequence ID" value="XM_058477968.1"/>
</dbReference>
<dbReference type="GO" id="GO:0008270">
    <property type="term" value="F:zinc ion binding"/>
    <property type="evidence" value="ECO:0007669"/>
    <property type="project" value="UniProtKB-KW"/>
</dbReference>
<evidence type="ECO:0000313" key="13">
    <source>
        <dbReference type="EMBL" id="KAJ5224130.1"/>
    </source>
</evidence>
<dbReference type="InterPro" id="IPR014001">
    <property type="entry name" value="Helicase_ATP-bd"/>
</dbReference>
<dbReference type="InterPro" id="IPR027417">
    <property type="entry name" value="P-loop_NTPase"/>
</dbReference>